<feature type="transmembrane region" description="Helical" evidence="1">
    <location>
        <begin position="128"/>
        <end position="149"/>
    </location>
</feature>
<dbReference type="NCBIfam" id="TIGR03733">
    <property type="entry name" value="lanti_perm_MutG"/>
    <property type="match status" value="1"/>
</dbReference>
<accession>A0ABW5TF53</accession>
<dbReference type="EMBL" id="JBHUMO010000002">
    <property type="protein sequence ID" value="MFD2727932.1"/>
    <property type="molecule type" value="Genomic_DNA"/>
</dbReference>
<feature type="transmembrane region" description="Helical" evidence="1">
    <location>
        <begin position="42"/>
        <end position="70"/>
    </location>
</feature>
<dbReference type="Proteomes" id="UP001597427">
    <property type="component" value="Unassembled WGS sequence"/>
</dbReference>
<reference evidence="3" key="1">
    <citation type="journal article" date="2019" name="Int. J. Syst. Evol. Microbiol.">
        <title>The Global Catalogue of Microorganisms (GCM) 10K type strain sequencing project: providing services to taxonomists for standard genome sequencing and annotation.</title>
        <authorList>
            <consortium name="The Broad Institute Genomics Platform"/>
            <consortium name="The Broad Institute Genome Sequencing Center for Infectious Disease"/>
            <person name="Wu L."/>
            <person name="Ma J."/>
        </authorList>
    </citation>
    <scope>NUCLEOTIDE SEQUENCE [LARGE SCALE GENOMIC DNA]</scope>
    <source>
        <strain evidence="3">TISTR 932</strain>
    </source>
</reference>
<proteinExistence type="predicted"/>
<keyword evidence="3" id="KW-1185">Reference proteome</keyword>
<evidence type="ECO:0000256" key="1">
    <source>
        <dbReference type="SAM" id="Phobius"/>
    </source>
</evidence>
<keyword evidence="1" id="KW-0472">Membrane</keyword>
<organism evidence="2 3">
    <name type="scientific">Enterococcus camelliae</name>
    <dbReference type="NCBI Taxonomy" id="453959"/>
    <lineage>
        <taxon>Bacteria</taxon>
        <taxon>Bacillati</taxon>
        <taxon>Bacillota</taxon>
        <taxon>Bacilli</taxon>
        <taxon>Lactobacillales</taxon>
        <taxon>Enterococcaceae</taxon>
        <taxon>Enterococcus</taxon>
    </lineage>
</organism>
<gene>
    <name evidence="2" type="ORF">ACFSR0_00550</name>
</gene>
<sequence length="247" mass="27621">MINQIKAERIKLQTTRFFWLHLLVPLAGILCFSAYFKVTHYALLAFSCTFFSGMALCYPMVIAVVCDVVFSQEMAASNGYWFLSAPSRSKALTAKLVYLLGFSLLACLLTTVGLGGVLSLLANSSVLSLAYLVTIAILLWLCAVFSYFLHTWLMLNIGRNVNLGVATFELLVSALLMTGLGDGIWPFFPNAWGARLVILWTHAFYPISSTDSFPGYGLFGIMFVMTMAMICFVYKWFQHWEGRKTLD</sequence>
<dbReference type="CDD" id="cd21808">
    <property type="entry name" value="ABC-2_lan_permease_MutG"/>
    <property type="match status" value="1"/>
</dbReference>
<dbReference type="Pfam" id="PF12730">
    <property type="entry name" value="ABC2_membrane_4"/>
    <property type="match status" value="1"/>
</dbReference>
<feature type="transmembrane region" description="Helical" evidence="1">
    <location>
        <begin position="96"/>
        <end position="122"/>
    </location>
</feature>
<keyword evidence="1" id="KW-0812">Transmembrane</keyword>
<evidence type="ECO:0000313" key="2">
    <source>
        <dbReference type="EMBL" id="MFD2727932.1"/>
    </source>
</evidence>
<evidence type="ECO:0000313" key="3">
    <source>
        <dbReference type="Proteomes" id="UP001597427"/>
    </source>
</evidence>
<feature type="transmembrane region" description="Helical" evidence="1">
    <location>
        <begin position="161"/>
        <end position="180"/>
    </location>
</feature>
<dbReference type="RefSeq" id="WP_379978848.1">
    <property type="nucleotide sequence ID" value="NZ_JBHUMO010000002.1"/>
</dbReference>
<keyword evidence="1" id="KW-1133">Transmembrane helix</keyword>
<feature type="transmembrane region" description="Helical" evidence="1">
    <location>
        <begin position="216"/>
        <end position="237"/>
    </location>
</feature>
<protein>
    <submittedName>
        <fullName evidence="2">Lantibiotic immunity ABC transporter MutG family permease subunit</fullName>
    </submittedName>
</protein>
<feature type="transmembrane region" description="Helical" evidence="1">
    <location>
        <begin position="17"/>
        <end position="36"/>
    </location>
</feature>
<dbReference type="InterPro" id="IPR022294">
    <property type="entry name" value="ABC-transptr_permeasesu"/>
</dbReference>
<comment type="caution">
    <text evidence="2">The sequence shown here is derived from an EMBL/GenBank/DDBJ whole genome shotgun (WGS) entry which is preliminary data.</text>
</comment>
<name>A0ABW5TF53_9ENTE</name>